<keyword evidence="1" id="KW-0732">Signal</keyword>
<protein>
    <submittedName>
        <fullName evidence="2">Uncharacterized protein</fullName>
    </submittedName>
</protein>
<comment type="caution">
    <text evidence="2">The sequence shown here is derived from an EMBL/GenBank/DDBJ whole genome shotgun (WGS) entry which is preliminary data.</text>
</comment>
<dbReference type="Proteomes" id="UP000295680">
    <property type="component" value="Unassembled WGS sequence"/>
</dbReference>
<sequence length="137" mass="14015">MRHRIRWAACAVAVLALSGCAATEATSAPDAAPAKVEPVSGSEVSKLTLTPDAVNRIGIRTEPAGPTIPLSAVLYDKDGKTWAFTNPEPDTYIRQAVTIGKVSGQVVTLQSGLPPGTTVVTVGAAELLGTEYGVDGG</sequence>
<organism evidence="2 3">
    <name type="scientific">Actinocrispum wychmicini</name>
    <dbReference type="NCBI Taxonomy" id="1213861"/>
    <lineage>
        <taxon>Bacteria</taxon>
        <taxon>Bacillati</taxon>
        <taxon>Actinomycetota</taxon>
        <taxon>Actinomycetes</taxon>
        <taxon>Pseudonocardiales</taxon>
        <taxon>Pseudonocardiaceae</taxon>
        <taxon>Actinocrispum</taxon>
    </lineage>
</organism>
<dbReference type="EMBL" id="SLWS01000009">
    <property type="protein sequence ID" value="TCO54217.1"/>
    <property type="molecule type" value="Genomic_DNA"/>
</dbReference>
<evidence type="ECO:0000313" key="3">
    <source>
        <dbReference type="Proteomes" id="UP000295680"/>
    </source>
</evidence>
<reference evidence="2 3" key="1">
    <citation type="submission" date="2019-03" db="EMBL/GenBank/DDBJ databases">
        <title>Genomic Encyclopedia of Type Strains, Phase IV (KMG-IV): sequencing the most valuable type-strain genomes for metagenomic binning, comparative biology and taxonomic classification.</title>
        <authorList>
            <person name="Goeker M."/>
        </authorList>
    </citation>
    <scope>NUCLEOTIDE SEQUENCE [LARGE SCALE GENOMIC DNA]</scope>
    <source>
        <strain evidence="2 3">DSM 45934</strain>
    </source>
</reference>
<dbReference type="AlphaFoldDB" id="A0A4R2J7S0"/>
<proteinExistence type="predicted"/>
<dbReference type="Gene3D" id="2.40.420.20">
    <property type="match status" value="1"/>
</dbReference>
<name>A0A4R2J7S0_9PSEU</name>
<gene>
    <name evidence="2" type="ORF">EV192_109197</name>
</gene>
<evidence type="ECO:0000256" key="1">
    <source>
        <dbReference type="SAM" id="SignalP"/>
    </source>
</evidence>
<dbReference type="RefSeq" id="WP_132123205.1">
    <property type="nucleotide sequence ID" value="NZ_SLWS01000009.1"/>
</dbReference>
<evidence type="ECO:0000313" key="2">
    <source>
        <dbReference type="EMBL" id="TCO54217.1"/>
    </source>
</evidence>
<dbReference type="PROSITE" id="PS51257">
    <property type="entry name" value="PROKAR_LIPOPROTEIN"/>
    <property type="match status" value="1"/>
</dbReference>
<feature type="chain" id="PRO_5038547114" evidence="1">
    <location>
        <begin position="22"/>
        <end position="137"/>
    </location>
</feature>
<dbReference type="OrthoDB" id="3823490at2"/>
<keyword evidence="3" id="KW-1185">Reference proteome</keyword>
<accession>A0A4R2J7S0</accession>
<feature type="signal peptide" evidence="1">
    <location>
        <begin position="1"/>
        <end position="21"/>
    </location>
</feature>